<keyword evidence="1" id="KW-1133">Transmembrane helix</keyword>
<dbReference type="AlphaFoldDB" id="A0A809S5T4"/>
<name>A0A809S5T4_9BACT</name>
<feature type="transmembrane region" description="Helical" evidence="1">
    <location>
        <begin position="133"/>
        <end position="152"/>
    </location>
</feature>
<feature type="transmembrane region" description="Helical" evidence="1">
    <location>
        <begin position="213"/>
        <end position="235"/>
    </location>
</feature>
<reference evidence="2" key="1">
    <citation type="journal article" name="DNA Res.">
        <title>The physiological potential of anammox bacteria as revealed by their core genome structure.</title>
        <authorList>
            <person name="Okubo T."/>
            <person name="Toyoda A."/>
            <person name="Fukuhara K."/>
            <person name="Uchiyama I."/>
            <person name="Harigaya Y."/>
            <person name="Kuroiwa M."/>
            <person name="Suzuki T."/>
            <person name="Murakami Y."/>
            <person name="Suwa Y."/>
            <person name="Takami H."/>
        </authorList>
    </citation>
    <scope>NUCLEOTIDE SEQUENCE</scope>
    <source>
        <strain evidence="2">317325-2</strain>
    </source>
</reference>
<evidence type="ECO:0000313" key="3">
    <source>
        <dbReference type="Proteomes" id="UP000662873"/>
    </source>
</evidence>
<feature type="transmembrane region" description="Helical" evidence="1">
    <location>
        <begin position="20"/>
        <end position="39"/>
    </location>
</feature>
<sequence length="301" mass="33111">MNWTALAQASPLWSDEHGSTSLWVKIVIATLLGFALIFGFMKAPTRARRPIVAIFTFVAGAFWVLVYLFPQPVARSDNDVPSGLLDGVSFFLSDAVVVVGGFSNILTAFILGLGVYSLARIHIRKFIKRQKDWVFSGFLLLSMLSMAGVGYWKFVESTRPDAVAGDLNTTAKVLQDYMFDGLLQQMEAVMFSLIAFFILSAAYRAFRVRSIEATILLASAVIIMLSLMGGAVFLWDGRIDAMTGQNPDAFLNNFKLSEVAGWLRNNVERPGLRAIDFGIGLGALAMGLRLWLSLERTGMSN</sequence>
<dbReference type="Proteomes" id="UP000662873">
    <property type="component" value="Chromosome"/>
</dbReference>
<evidence type="ECO:0000313" key="2">
    <source>
        <dbReference type="EMBL" id="BBO24457.1"/>
    </source>
</evidence>
<evidence type="ECO:0000256" key="1">
    <source>
        <dbReference type="SAM" id="Phobius"/>
    </source>
</evidence>
<proteinExistence type="predicted"/>
<gene>
    <name evidence="2" type="ORF">NPRO_20520</name>
</gene>
<feature type="transmembrane region" description="Helical" evidence="1">
    <location>
        <begin position="51"/>
        <end position="70"/>
    </location>
</feature>
<feature type="transmembrane region" description="Helical" evidence="1">
    <location>
        <begin position="188"/>
        <end position="206"/>
    </location>
</feature>
<accession>A0A809S5T4</accession>
<keyword evidence="1" id="KW-0812">Transmembrane</keyword>
<keyword evidence="1" id="KW-0472">Membrane</keyword>
<protein>
    <submittedName>
        <fullName evidence="2">Uncharacterized protein</fullName>
    </submittedName>
</protein>
<feature type="transmembrane region" description="Helical" evidence="1">
    <location>
        <begin position="90"/>
        <end position="113"/>
    </location>
</feature>
<organism evidence="2 3">
    <name type="scientific">Candidatus Nitrosymbiomonas proteolyticus</name>
    <dbReference type="NCBI Taxonomy" id="2608984"/>
    <lineage>
        <taxon>Bacteria</taxon>
        <taxon>Bacillati</taxon>
        <taxon>Armatimonadota</taxon>
        <taxon>Armatimonadota incertae sedis</taxon>
        <taxon>Candidatus Nitrosymbiomonas</taxon>
    </lineage>
</organism>
<dbReference type="KEGG" id="npy:NPRO_20520"/>
<feature type="transmembrane region" description="Helical" evidence="1">
    <location>
        <begin position="272"/>
        <end position="292"/>
    </location>
</feature>
<dbReference type="EMBL" id="AP021858">
    <property type="protein sequence ID" value="BBO24457.1"/>
    <property type="molecule type" value="Genomic_DNA"/>
</dbReference>